<feature type="signal peptide" evidence="1">
    <location>
        <begin position="1"/>
        <end position="27"/>
    </location>
</feature>
<sequence>MIIKKLFLFLLSLLGVFVFQFITVIQAKQNCYQTCGLNQAAKHFPYPFGFSSGCPIRLNCTQKNEILIGEFPVQSVNPNSITISIKAQCNRPLLHSLDRLFGPNYAPTSRNAILLQNCTSPVSNCTIPATKVLTHFESPNCDSSSGNLNCYSETTGSGFVNYTKLAERTMRIPSVFHIG</sequence>
<feature type="chain" id="PRO_5041922129" evidence="1">
    <location>
        <begin position="28"/>
        <end position="179"/>
    </location>
</feature>
<keyword evidence="1" id="KW-0732">Signal</keyword>
<gene>
    <name evidence="2" type="ORF">O6P43_018863</name>
</gene>
<dbReference type="AlphaFoldDB" id="A0AAD7LH84"/>
<dbReference type="KEGG" id="qsa:O6P43_018863"/>
<keyword evidence="2" id="KW-0675">Receptor</keyword>
<evidence type="ECO:0000256" key="1">
    <source>
        <dbReference type="SAM" id="SignalP"/>
    </source>
</evidence>
<keyword evidence="3" id="KW-1185">Reference proteome</keyword>
<evidence type="ECO:0000313" key="2">
    <source>
        <dbReference type="EMBL" id="KAJ7958084.1"/>
    </source>
</evidence>
<accession>A0AAD7LH84</accession>
<organism evidence="2 3">
    <name type="scientific">Quillaja saponaria</name>
    <name type="common">Soap bark tree</name>
    <dbReference type="NCBI Taxonomy" id="32244"/>
    <lineage>
        <taxon>Eukaryota</taxon>
        <taxon>Viridiplantae</taxon>
        <taxon>Streptophyta</taxon>
        <taxon>Embryophyta</taxon>
        <taxon>Tracheophyta</taxon>
        <taxon>Spermatophyta</taxon>
        <taxon>Magnoliopsida</taxon>
        <taxon>eudicotyledons</taxon>
        <taxon>Gunneridae</taxon>
        <taxon>Pentapetalae</taxon>
        <taxon>rosids</taxon>
        <taxon>fabids</taxon>
        <taxon>Fabales</taxon>
        <taxon>Quillajaceae</taxon>
        <taxon>Quillaja</taxon>
    </lineage>
</organism>
<reference evidence="2" key="1">
    <citation type="journal article" date="2023" name="Science">
        <title>Elucidation of the pathway for biosynthesis of saponin adjuvants from the soapbark tree.</title>
        <authorList>
            <person name="Reed J."/>
            <person name="Orme A."/>
            <person name="El-Demerdash A."/>
            <person name="Owen C."/>
            <person name="Martin L.B.B."/>
            <person name="Misra R.C."/>
            <person name="Kikuchi S."/>
            <person name="Rejzek M."/>
            <person name="Martin A.C."/>
            <person name="Harkess A."/>
            <person name="Leebens-Mack J."/>
            <person name="Louveau T."/>
            <person name="Stephenson M.J."/>
            <person name="Osbourn A."/>
        </authorList>
    </citation>
    <scope>NUCLEOTIDE SEQUENCE</scope>
    <source>
        <strain evidence="2">S10</strain>
    </source>
</reference>
<evidence type="ECO:0000313" key="3">
    <source>
        <dbReference type="Proteomes" id="UP001163823"/>
    </source>
</evidence>
<proteinExistence type="predicted"/>
<comment type="caution">
    <text evidence="2">The sequence shown here is derived from an EMBL/GenBank/DDBJ whole genome shotgun (WGS) entry which is preliminary data.</text>
</comment>
<dbReference type="Proteomes" id="UP001163823">
    <property type="component" value="Chromosome 8"/>
</dbReference>
<dbReference type="GO" id="GO:0016301">
    <property type="term" value="F:kinase activity"/>
    <property type="evidence" value="ECO:0007669"/>
    <property type="project" value="UniProtKB-KW"/>
</dbReference>
<name>A0AAD7LH84_QUISA</name>
<keyword evidence="2" id="KW-0808">Transferase</keyword>
<protein>
    <submittedName>
        <fullName evidence="2">Wall-associated receptor kinase-like 14</fullName>
    </submittedName>
</protein>
<keyword evidence="2" id="KW-0418">Kinase</keyword>
<dbReference type="EMBL" id="JARAOO010000008">
    <property type="protein sequence ID" value="KAJ7958084.1"/>
    <property type="molecule type" value="Genomic_DNA"/>
</dbReference>